<evidence type="ECO:0000256" key="3">
    <source>
        <dbReference type="ARBA" id="ARBA00022692"/>
    </source>
</evidence>
<reference evidence="14" key="1">
    <citation type="journal article" date="2017" name="Cell">
        <title>Insights into land plant evolution garnered from the Marchantia polymorpha genome.</title>
        <authorList>
            <person name="Bowman J.L."/>
            <person name="Kohchi T."/>
            <person name="Yamato K.T."/>
            <person name="Jenkins J."/>
            <person name="Shu S."/>
            <person name="Ishizaki K."/>
            <person name="Yamaoka S."/>
            <person name="Nishihama R."/>
            <person name="Nakamura Y."/>
            <person name="Berger F."/>
            <person name="Adam C."/>
            <person name="Aki S.S."/>
            <person name="Althoff F."/>
            <person name="Araki T."/>
            <person name="Arteaga-Vazquez M.A."/>
            <person name="Balasubrmanian S."/>
            <person name="Barry K."/>
            <person name="Bauer D."/>
            <person name="Boehm C.R."/>
            <person name="Briginshaw L."/>
            <person name="Caballero-Perez J."/>
            <person name="Catarino B."/>
            <person name="Chen F."/>
            <person name="Chiyoda S."/>
            <person name="Chovatia M."/>
            <person name="Davies K.M."/>
            <person name="Delmans M."/>
            <person name="Demura T."/>
            <person name="Dierschke T."/>
            <person name="Dolan L."/>
            <person name="Dorantes-Acosta A.E."/>
            <person name="Eklund D.M."/>
            <person name="Florent S.N."/>
            <person name="Flores-Sandoval E."/>
            <person name="Fujiyama A."/>
            <person name="Fukuzawa H."/>
            <person name="Galik B."/>
            <person name="Grimanelli D."/>
            <person name="Grimwood J."/>
            <person name="Grossniklaus U."/>
            <person name="Hamada T."/>
            <person name="Haseloff J."/>
            <person name="Hetherington A.J."/>
            <person name="Higo A."/>
            <person name="Hirakawa Y."/>
            <person name="Hundley H.N."/>
            <person name="Ikeda Y."/>
            <person name="Inoue K."/>
            <person name="Inoue S.I."/>
            <person name="Ishida S."/>
            <person name="Jia Q."/>
            <person name="Kakita M."/>
            <person name="Kanazawa T."/>
            <person name="Kawai Y."/>
            <person name="Kawashima T."/>
            <person name="Kennedy M."/>
            <person name="Kinose K."/>
            <person name="Kinoshita T."/>
            <person name="Kohara Y."/>
            <person name="Koide E."/>
            <person name="Komatsu K."/>
            <person name="Kopischke S."/>
            <person name="Kubo M."/>
            <person name="Kyozuka J."/>
            <person name="Lagercrantz U."/>
            <person name="Lin S.S."/>
            <person name="Lindquist E."/>
            <person name="Lipzen A.M."/>
            <person name="Lu C.W."/>
            <person name="De Luna E."/>
            <person name="Martienssen R.A."/>
            <person name="Minamino N."/>
            <person name="Mizutani M."/>
            <person name="Mizutani M."/>
            <person name="Mochizuki N."/>
            <person name="Monte I."/>
            <person name="Mosher R."/>
            <person name="Nagasaki H."/>
            <person name="Nakagami H."/>
            <person name="Naramoto S."/>
            <person name="Nishitani K."/>
            <person name="Ohtani M."/>
            <person name="Okamoto T."/>
            <person name="Okumura M."/>
            <person name="Phillips J."/>
            <person name="Pollak B."/>
            <person name="Reinders A."/>
            <person name="Rovekamp M."/>
            <person name="Sano R."/>
            <person name="Sawa S."/>
            <person name="Schmid M.W."/>
            <person name="Shirakawa M."/>
            <person name="Solano R."/>
            <person name="Spunde A."/>
            <person name="Suetsugu N."/>
            <person name="Sugano S."/>
            <person name="Sugiyama A."/>
            <person name="Sun R."/>
            <person name="Suzuki Y."/>
            <person name="Takenaka M."/>
            <person name="Takezawa D."/>
            <person name="Tomogane H."/>
            <person name="Tsuzuki M."/>
            <person name="Ueda T."/>
            <person name="Umeda M."/>
            <person name="Ward J.M."/>
            <person name="Watanabe Y."/>
            <person name="Yazaki K."/>
            <person name="Yokoyama R."/>
            <person name="Yoshitake Y."/>
            <person name="Yotsui I."/>
            <person name="Zachgo S."/>
            <person name="Schmutz J."/>
        </authorList>
    </citation>
    <scope>NUCLEOTIDE SEQUENCE [LARGE SCALE GENOMIC DNA]</scope>
    <source>
        <strain evidence="14">Tak-1</strain>
    </source>
</reference>
<keyword evidence="3 10" id="KW-0812">Transmembrane</keyword>
<dbReference type="CDD" id="cd00371">
    <property type="entry name" value="HMA"/>
    <property type="match status" value="1"/>
</dbReference>
<dbReference type="Gramene" id="Mp8g15930.1">
    <property type="protein sequence ID" value="Mp8g15930.1.cds"/>
    <property type="gene ID" value="Mp8g15930"/>
</dbReference>
<keyword evidence="5 10" id="KW-0547">Nucleotide-binding</keyword>
<evidence type="ECO:0000256" key="10">
    <source>
        <dbReference type="RuleBase" id="RU362081"/>
    </source>
</evidence>
<feature type="transmembrane region" description="Helical" evidence="10">
    <location>
        <begin position="929"/>
        <end position="947"/>
    </location>
</feature>
<keyword evidence="4 10" id="KW-0479">Metal-binding</keyword>
<evidence type="ECO:0000313" key="14">
    <source>
        <dbReference type="Proteomes" id="UP000244005"/>
    </source>
</evidence>
<evidence type="ECO:0000256" key="7">
    <source>
        <dbReference type="ARBA" id="ARBA00022967"/>
    </source>
</evidence>
<dbReference type="SFLD" id="SFLDF00027">
    <property type="entry name" value="p-type_atpase"/>
    <property type="match status" value="1"/>
</dbReference>
<proteinExistence type="inferred from homology"/>
<dbReference type="Gene3D" id="3.40.50.1000">
    <property type="entry name" value="HAD superfamily/HAD-like"/>
    <property type="match status" value="1"/>
</dbReference>
<feature type="transmembrane region" description="Helical" evidence="10">
    <location>
        <begin position="513"/>
        <end position="536"/>
    </location>
</feature>
<dbReference type="InterPro" id="IPR027256">
    <property type="entry name" value="P-typ_ATPase_IB"/>
</dbReference>
<feature type="transmembrane region" description="Helical" evidence="10">
    <location>
        <begin position="895"/>
        <end position="917"/>
    </location>
</feature>
<keyword evidence="6 10" id="KW-0067">ATP-binding</keyword>
<dbReference type="InterPro" id="IPR059000">
    <property type="entry name" value="ATPase_P-type_domA"/>
</dbReference>
<dbReference type="Gene3D" id="2.70.150.10">
    <property type="entry name" value="Calcium-transporting ATPase, cytoplasmic transduction domain A"/>
    <property type="match status" value="1"/>
</dbReference>
<name>A0A2R6WL01_MARPO</name>
<dbReference type="PANTHER" id="PTHR43520">
    <property type="entry name" value="ATP7, ISOFORM B"/>
    <property type="match status" value="1"/>
</dbReference>
<dbReference type="GO" id="GO:0009535">
    <property type="term" value="C:chloroplast thylakoid membrane"/>
    <property type="evidence" value="ECO:0007669"/>
    <property type="project" value="EnsemblPlants"/>
</dbReference>
<protein>
    <recommendedName>
        <fullName evidence="12">HMA domain-containing protein</fullName>
    </recommendedName>
</protein>
<accession>A0A2R6WL01</accession>
<keyword evidence="14" id="KW-1185">Reference proteome</keyword>
<dbReference type="InterPro" id="IPR023298">
    <property type="entry name" value="ATPase_P-typ_TM_dom_sf"/>
</dbReference>
<evidence type="ECO:0000256" key="8">
    <source>
        <dbReference type="ARBA" id="ARBA00022989"/>
    </source>
</evidence>
<dbReference type="NCBIfam" id="TIGR01494">
    <property type="entry name" value="ATPase_P-type"/>
    <property type="match status" value="2"/>
</dbReference>
<comment type="subcellular location">
    <subcellularLocation>
        <location evidence="1">Membrane</location>
        <topology evidence="1">Multi-pass membrane protein</topology>
    </subcellularLocation>
</comment>
<feature type="compositionally biased region" description="Polar residues" evidence="11">
    <location>
        <begin position="1"/>
        <end position="17"/>
    </location>
</feature>
<dbReference type="InterPro" id="IPR044492">
    <property type="entry name" value="P_typ_ATPase_HD_dom"/>
</dbReference>
<dbReference type="GO" id="GO:0016020">
    <property type="term" value="C:membrane"/>
    <property type="evidence" value="ECO:0000318"/>
    <property type="project" value="GO_Central"/>
</dbReference>
<dbReference type="FunFam" id="2.70.150.10:FF:000002">
    <property type="entry name" value="Copper-transporting ATPase 1, putative"/>
    <property type="match status" value="1"/>
</dbReference>
<sequence length="966" mass="100810">MTSQLVSPVVHQGSSFPSLAGHKSGEGYSGMGSLRSEFFLPLAPSLRLSRSYGSREAKVYRHIRRVALHDIEAGASSPSCLKSSLPRLDKASKLASQGYRGCRNGGGSRARGTKRFAISNLEVTGLSETSDAIGTHDTDSVILDVQGMMCGGCVARVRNLLSADDRVNTVAVNMITETAAIRLKPSSLAAEDKLKVGGELAAFLTGCGFTSKPRPAGKAEGSVHKKREELARKREELLLKSRGQVAFAWGLAALCCGTHATHFLHSVGIHAFMDGTTMGFLHNPIYKACIASVTLLGPGRDLLLDGAKALWRKSPNMNSLVGVGACASFAISAASLAFPDLNWDASFFDEPVMLLAFVLLGRALEGQARAEASSSMQDLLSLLPSRSRLVVSETGAGNVLEDEAALSQGLVVGVDSEQLRRGDCILVLPGETIPVDGIVIKGKSAVDESMLTGEPLPVAKTSGNSVSAGTINWEGPITVEATATGAESTVSSIIRLVEEAQGREAPVQRLADVVAGPFAFTIMAMSAATFSFWYYIGTNMFPDVLYNDAAGPDGSALLLSLKLAIDVLVVACPCALGLATPTAVLVGTSVGAKQGLLIRGGDILERLAGVDTVIFDKTGTLTKGHPSVAAVTSVNGNDENDILQIAAAVEKNTVHPIAAAIVRRAEALQLESLGTQGQLTEPGCGALAEVNGSIVAVGLFDWVQGICGRSSSETPKPGAELEKILRDTLSTKMSFSPAKQSQTVVFIGIEGKGIVGAVAVTDSLRPDATETVRRLHNMNTKTLMLSGDKKASVSKVGAEVGIGEGAVHAELRPHEKSQFITSLQDQGHRVAMVGDGVNDAPALACADVGMALKVHSRLDAASDAASVILLGNRLSQVVDAIELSRATLGKVHQNLAWALGYNLISIPLAAGVFLPAYDFSLTPSIAGGMMAASSILVVTNSLLLRFYRPSSESNKGSAGEGALAQD</sequence>
<dbReference type="InterPro" id="IPR001757">
    <property type="entry name" value="P_typ_ATPase"/>
</dbReference>
<dbReference type="Gene3D" id="3.30.70.100">
    <property type="match status" value="1"/>
</dbReference>
<dbReference type="InterPro" id="IPR023214">
    <property type="entry name" value="HAD_sf"/>
</dbReference>
<keyword evidence="7" id="KW-1278">Translocase</keyword>
<dbReference type="OMA" id="HDMDNMH"/>
<dbReference type="SUPFAM" id="SSF81665">
    <property type="entry name" value="Calcium ATPase, transmembrane domain M"/>
    <property type="match status" value="1"/>
</dbReference>
<dbReference type="PROSITE" id="PS50846">
    <property type="entry name" value="HMA_2"/>
    <property type="match status" value="1"/>
</dbReference>
<evidence type="ECO:0000256" key="2">
    <source>
        <dbReference type="ARBA" id="ARBA00006024"/>
    </source>
</evidence>
<dbReference type="GO" id="GO:0055070">
    <property type="term" value="P:copper ion homeostasis"/>
    <property type="evidence" value="ECO:0000318"/>
    <property type="project" value="GO_Central"/>
</dbReference>
<dbReference type="Pfam" id="PF00702">
    <property type="entry name" value="Hydrolase"/>
    <property type="match status" value="1"/>
</dbReference>
<dbReference type="InterPro" id="IPR023299">
    <property type="entry name" value="ATPase_P-typ_cyto_dom_N"/>
</dbReference>
<dbReference type="InterPro" id="IPR018303">
    <property type="entry name" value="ATPase_P-typ_P_site"/>
</dbReference>
<dbReference type="PANTHER" id="PTHR43520:SF19">
    <property type="entry name" value="COPPER-TRANSPORTING ATPASE PAA2, CHLOROPLASTIC"/>
    <property type="match status" value="1"/>
</dbReference>
<dbReference type="Gene3D" id="3.40.1110.10">
    <property type="entry name" value="Calcium-transporting ATPase, cytoplasmic domain N"/>
    <property type="match status" value="1"/>
</dbReference>
<dbReference type="GO" id="GO:0005524">
    <property type="term" value="F:ATP binding"/>
    <property type="evidence" value="ECO:0007669"/>
    <property type="project" value="UniProtKB-UniRule"/>
</dbReference>
<dbReference type="SFLD" id="SFLDG00002">
    <property type="entry name" value="C1.7:_P-type_atpase_like"/>
    <property type="match status" value="1"/>
</dbReference>
<dbReference type="GO" id="GO:0016887">
    <property type="term" value="F:ATP hydrolysis activity"/>
    <property type="evidence" value="ECO:0007669"/>
    <property type="project" value="InterPro"/>
</dbReference>
<keyword evidence="9 10" id="KW-0472">Membrane</keyword>
<dbReference type="AlphaFoldDB" id="A0A2R6WL01"/>
<dbReference type="PRINTS" id="PR00119">
    <property type="entry name" value="CATATPASE"/>
</dbReference>
<dbReference type="EMBL" id="KZ772751">
    <property type="protein sequence ID" value="PTQ34511.1"/>
    <property type="molecule type" value="Genomic_DNA"/>
</dbReference>
<dbReference type="SFLD" id="SFLDS00003">
    <property type="entry name" value="Haloacid_Dehalogenase"/>
    <property type="match status" value="1"/>
</dbReference>
<dbReference type="Pfam" id="PF00122">
    <property type="entry name" value="E1-E2_ATPase"/>
    <property type="match status" value="1"/>
</dbReference>
<dbReference type="InterPro" id="IPR036163">
    <property type="entry name" value="HMA_dom_sf"/>
</dbReference>
<dbReference type="GO" id="GO:0009767">
    <property type="term" value="P:photosynthetic electron transport chain"/>
    <property type="evidence" value="ECO:0007669"/>
    <property type="project" value="EnsemblPlants"/>
</dbReference>
<evidence type="ECO:0000256" key="9">
    <source>
        <dbReference type="ARBA" id="ARBA00023136"/>
    </source>
</evidence>
<feature type="region of interest" description="Disordered" evidence="11">
    <location>
        <begin position="1"/>
        <end position="21"/>
    </location>
</feature>
<dbReference type="NCBIfam" id="TIGR01525">
    <property type="entry name" value="ATPase-IB_hvy"/>
    <property type="match status" value="1"/>
</dbReference>
<comment type="similarity">
    <text evidence="2 10">Belongs to the cation transport ATPase (P-type) (TC 3.A.3) family. Type IB subfamily.</text>
</comment>
<evidence type="ECO:0000259" key="12">
    <source>
        <dbReference type="PROSITE" id="PS50846"/>
    </source>
</evidence>
<keyword evidence="8 10" id="KW-1133">Transmembrane helix</keyword>
<dbReference type="SUPFAM" id="SSF55008">
    <property type="entry name" value="HMA, heavy metal-associated domain"/>
    <property type="match status" value="1"/>
</dbReference>
<comment type="caution">
    <text evidence="10">Lacks conserved residue(s) required for the propagation of feature annotation.</text>
</comment>
<evidence type="ECO:0000256" key="1">
    <source>
        <dbReference type="ARBA" id="ARBA00004141"/>
    </source>
</evidence>
<feature type="domain" description="HMA" evidence="12">
    <location>
        <begin position="139"/>
        <end position="206"/>
    </location>
</feature>
<dbReference type="Proteomes" id="UP000244005">
    <property type="component" value="Unassembled WGS sequence"/>
</dbReference>
<evidence type="ECO:0000256" key="5">
    <source>
        <dbReference type="ARBA" id="ARBA00022741"/>
    </source>
</evidence>
<evidence type="ECO:0000313" key="13">
    <source>
        <dbReference type="EMBL" id="PTQ34511.1"/>
    </source>
</evidence>
<dbReference type="SUPFAM" id="SSF56784">
    <property type="entry name" value="HAD-like"/>
    <property type="match status" value="1"/>
</dbReference>
<dbReference type="InterPro" id="IPR036412">
    <property type="entry name" value="HAD-like_sf"/>
</dbReference>
<dbReference type="SUPFAM" id="SSF81653">
    <property type="entry name" value="Calcium ATPase, transduction domain A"/>
    <property type="match status" value="1"/>
</dbReference>
<gene>
    <name evidence="13" type="ORF">MARPO_0079s0021</name>
</gene>
<evidence type="ECO:0000256" key="4">
    <source>
        <dbReference type="ARBA" id="ARBA00022723"/>
    </source>
</evidence>
<evidence type="ECO:0000256" key="11">
    <source>
        <dbReference type="SAM" id="MobiDB-lite"/>
    </source>
</evidence>
<dbReference type="GO" id="GO:0005507">
    <property type="term" value="F:copper ion binding"/>
    <property type="evidence" value="ECO:0000318"/>
    <property type="project" value="GO_Central"/>
</dbReference>
<dbReference type="GO" id="GO:0043682">
    <property type="term" value="F:P-type divalent copper transporter activity"/>
    <property type="evidence" value="ECO:0000318"/>
    <property type="project" value="GO_Central"/>
</dbReference>
<dbReference type="InterPro" id="IPR006121">
    <property type="entry name" value="HMA_dom"/>
</dbReference>
<dbReference type="InterPro" id="IPR008250">
    <property type="entry name" value="ATPase_P-typ_transduc_dom_A_sf"/>
</dbReference>
<organism evidence="13 14">
    <name type="scientific">Marchantia polymorpha</name>
    <name type="common">Common liverwort</name>
    <name type="synonym">Marchantia aquatica</name>
    <dbReference type="NCBI Taxonomy" id="3197"/>
    <lineage>
        <taxon>Eukaryota</taxon>
        <taxon>Viridiplantae</taxon>
        <taxon>Streptophyta</taxon>
        <taxon>Embryophyta</taxon>
        <taxon>Marchantiophyta</taxon>
        <taxon>Marchantiopsida</taxon>
        <taxon>Marchantiidae</taxon>
        <taxon>Marchantiales</taxon>
        <taxon>Marchantiaceae</taxon>
        <taxon>Marchantia</taxon>
    </lineage>
</organism>
<dbReference type="OrthoDB" id="432719at2759"/>
<dbReference type="Pfam" id="PF00403">
    <property type="entry name" value="HMA"/>
    <property type="match status" value="1"/>
</dbReference>
<dbReference type="PROSITE" id="PS00154">
    <property type="entry name" value="ATPASE_E1_E2"/>
    <property type="match status" value="1"/>
</dbReference>
<evidence type="ECO:0000256" key="6">
    <source>
        <dbReference type="ARBA" id="ARBA00022840"/>
    </source>
</evidence>